<feature type="region of interest" description="Disordered" evidence="2">
    <location>
        <begin position="1"/>
        <end position="65"/>
    </location>
</feature>
<keyword evidence="1" id="KW-0175">Coiled coil</keyword>
<dbReference type="Proteomes" id="UP001549104">
    <property type="component" value="Unassembled WGS sequence"/>
</dbReference>
<dbReference type="EMBL" id="JBEPME010000005">
    <property type="protein sequence ID" value="MET3658378.1"/>
    <property type="molecule type" value="Genomic_DNA"/>
</dbReference>
<feature type="compositionally biased region" description="Pro residues" evidence="2">
    <location>
        <begin position="28"/>
        <end position="58"/>
    </location>
</feature>
<gene>
    <name evidence="3" type="ORF">ABIC55_003495</name>
</gene>
<dbReference type="RefSeq" id="WP_354314014.1">
    <property type="nucleotide sequence ID" value="NZ_JBEPME010000005.1"/>
</dbReference>
<protein>
    <recommendedName>
        <fullName evidence="5">Scaffolding protein</fullName>
    </recommendedName>
</protein>
<evidence type="ECO:0000313" key="4">
    <source>
        <dbReference type="Proteomes" id="UP001549104"/>
    </source>
</evidence>
<evidence type="ECO:0000256" key="2">
    <source>
        <dbReference type="SAM" id="MobiDB-lite"/>
    </source>
</evidence>
<evidence type="ECO:0000256" key="1">
    <source>
        <dbReference type="SAM" id="Coils"/>
    </source>
</evidence>
<feature type="compositionally biased region" description="Polar residues" evidence="2">
    <location>
        <begin position="196"/>
        <end position="207"/>
    </location>
</feature>
<name>A0ABV2KBB1_SPOPS</name>
<keyword evidence="4" id="KW-1185">Reference proteome</keyword>
<organism evidence="3 4">
    <name type="scientific">Sporosarcina psychrophila</name>
    <name type="common">Bacillus psychrophilus</name>
    <dbReference type="NCBI Taxonomy" id="1476"/>
    <lineage>
        <taxon>Bacteria</taxon>
        <taxon>Bacillati</taxon>
        <taxon>Bacillota</taxon>
        <taxon>Bacilli</taxon>
        <taxon>Bacillales</taxon>
        <taxon>Caryophanaceae</taxon>
        <taxon>Sporosarcina</taxon>
    </lineage>
</organism>
<proteinExistence type="predicted"/>
<sequence>MTKQYKTVNQPLNAEGLLKLDLQTFAEPPAPEETPPGGGEPPVPPTPPVESTTPPVPPKSFSQDDVNAIATKQAREAQEKMLKQLGIEDFDNAKEGMKKFQEWQESQKTEAEKQTEALKNFETQNGTLSNENETLKASLSALKVGVLADSVPDVVTLAKTMLSDEMDMDAAIAAVVEKYPHFAQVTQEEPGDSKPKFSNGQHQTQPPSDADKWLAAFKQ</sequence>
<feature type="region of interest" description="Disordered" evidence="2">
    <location>
        <begin position="185"/>
        <end position="219"/>
    </location>
</feature>
<evidence type="ECO:0000313" key="3">
    <source>
        <dbReference type="EMBL" id="MET3658378.1"/>
    </source>
</evidence>
<comment type="caution">
    <text evidence="3">The sequence shown here is derived from an EMBL/GenBank/DDBJ whole genome shotgun (WGS) entry which is preliminary data.</text>
</comment>
<feature type="compositionally biased region" description="Polar residues" evidence="2">
    <location>
        <begin position="1"/>
        <end position="12"/>
    </location>
</feature>
<feature type="coiled-coil region" evidence="1">
    <location>
        <begin position="104"/>
        <end position="138"/>
    </location>
</feature>
<evidence type="ECO:0008006" key="5">
    <source>
        <dbReference type="Google" id="ProtNLM"/>
    </source>
</evidence>
<reference evidence="3 4" key="1">
    <citation type="submission" date="2024-06" db="EMBL/GenBank/DDBJ databases">
        <title>Sorghum-associated microbial communities from plants grown in Nebraska, USA.</title>
        <authorList>
            <person name="Schachtman D."/>
        </authorList>
    </citation>
    <scope>NUCLEOTIDE SEQUENCE [LARGE SCALE GENOMIC DNA]</scope>
    <source>
        <strain evidence="3 4">1288</strain>
    </source>
</reference>
<accession>A0ABV2KBB1</accession>